<keyword evidence="5 6" id="KW-0472">Membrane</keyword>
<sequence>MEGSSDKSRDEKKIESILSQLVTRYNHCIMEHPILTKSVTSGLTAGLGNLVSQKIVKRGTGRLVEYRPVIAFAAFGFCATGPLIHYFYEALDKLVPRQVSYAKAKRLFVDRGIFSPVFLLVFFYVVAILEGKSHREAIMKIRETYWTALKMSWRVWIVFQYVNLNYVPRQYRVLCGNLMAFVWNIYLASKRAQKS</sequence>
<name>A0A3M6UZ24_POCDA</name>
<dbReference type="EMBL" id="RCHS01000450">
    <property type="protein sequence ID" value="RMX58784.1"/>
    <property type="molecule type" value="Genomic_DNA"/>
</dbReference>
<keyword evidence="4 6" id="KW-1133">Transmembrane helix</keyword>
<feature type="transmembrane region" description="Helical" evidence="6">
    <location>
        <begin position="108"/>
        <end position="129"/>
    </location>
</feature>
<evidence type="ECO:0000256" key="5">
    <source>
        <dbReference type="ARBA" id="ARBA00023136"/>
    </source>
</evidence>
<dbReference type="PANTHER" id="PTHR11266">
    <property type="entry name" value="PEROXISOMAL MEMBRANE PROTEIN 2, PXMP2 MPV17"/>
    <property type="match status" value="1"/>
</dbReference>
<dbReference type="PANTHER" id="PTHR11266:SF80">
    <property type="entry name" value="PEROXISOMAL MEMBRANE PROTEIN 2"/>
    <property type="match status" value="1"/>
</dbReference>
<keyword evidence="3 6" id="KW-0812">Transmembrane</keyword>
<dbReference type="Proteomes" id="UP000275408">
    <property type="component" value="Unassembled WGS sequence"/>
</dbReference>
<keyword evidence="8" id="KW-1185">Reference proteome</keyword>
<evidence type="ECO:0000313" key="7">
    <source>
        <dbReference type="EMBL" id="RMX58784.1"/>
    </source>
</evidence>
<dbReference type="Pfam" id="PF04117">
    <property type="entry name" value="Mpv17_PMP22"/>
    <property type="match status" value="1"/>
</dbReference>
<feature type="transmembrane region" description="Helical" evidence="6">
    <location>
        <begin position="69"/>
        <end position="88"/>
    </location>
</feature>
<dbReference type="GO" id="GO:0005778">
    <property type="term" value="C:peroxisomal membrane"/>
    <property type="evidence" value="ECO:0007669"/>
    <property type="project" value="TreeGrafter"/>
</dbReference>
<reference evidence="7 8" key="1">
    <citation type="journal article" date="2018" name="Sci. Rep.">
        <title>Comparative analysis of the Pocillopora damicornis genome highlights role of immune system in coral evolution.</title>
        <authorList>
            <person name="Cunning R."/>
            <person name="Bay R.A."/>
            <person name="Gillette P."/>
            <person name="Baker A.C."/>
            <person name="Traylor-Knowles N."/>
        </authorList>
    </citation>
    <scope>NUCLEOTIDE SEQUENCE [LARGE SCALE GENOMIC DNA]</scope>
    <source>
        <strain evidence="7">RSMAS</strain>
        <tissue evidence="7">Whole animal</tissue>
    </source>
</reference>
<proteinExistence type="inferred from homology"/>
<gene>
    <name evidence="7" type="ORF">pdam_00024468</name>
</gene>
<dbReference type="STRING" id="46731.A0A3M6UZ24"/>
<evidence type="ECO:0008006" key="9">
    <source>
        <dbReference type="Google" id="ProtNLM"/>
    </source>
</evidence>
<comment type="similarity">
    <text evidence="2 6">Belongs to the peroxisomal membrane protein PXMP2/4 family.</text>
</comment>
<dbReference type="OrthoDB" id="860at2759"/>
<evidence type="ECO:0000256" key="6">
    <source>
        <dbReference type="RuleBase" id="RU363053"/>
    </source>
</evidence>
<comment type="subcellular location">
    <subcellularLocation>
        <location evidence="1">Membrane</location>
        <topology evidence="1">Multi-pass membrane protein</topology>
    </subcellularLocation>
</comment>
<dbReference type="AlphaFoldDB" id="A0A3M6UZ24"/>
<evidence type="ECO:0000313" key="8">
    <source>
        <dbReference type="Proteomes" id="UP000275408"/>
    </source>
</evidence>
<dbReference type="InterPro" id="IPR007248">
    <property type="entry name" value="Mpv17_PMP22"/>
</dbReference>
<evidence type="ECO:0000256" key="4">
    <source>
        <dbReference type="ARBA" id="ARBA00022989"/>
    </source>
</evidence>
<evidence type="ECO:0000256" key="2">
    <source>
        <dbReference type="ARBA" id="ARBA00006824"/>
    </source>
</evidence>
<comment type="caution">
    <text evidence="7">The sequence shown here is derived from an EMBL/GenBank/DDBJ whole genome shotgun (WGS) entry which is preliminary data.</text>
</comment>
<evidence type="ECO:0000256" key="3">
    <source>
        <dbReference type="ARBA" id="ARBA00022692"/>
    </source>
</evidence>
<accession>A0A3M6UZ24</accession>
<dbReference type="OMA" id="QHSVFAY"/>
<organism evidence="7 8">
    <name type="scientific">Pocillopora damicornis</name>
    <name type="common">Cauliflower coral</name>
    <name type="synonym">Millepora damicornis</name>
    <dbReference type="NCBI Taxonomy" id="46731"/>
    <lineage>
        <taxon>Eukaryota</taxon>
        <taxon>Metazoa</taxon>
        <taxon>Cnidaria</taxon>
        <taxon>Anthozoa</taxon>
        <taxon>Hexacorallia</taxon>
        <taxon>Scleractinia</taxon>
        <taxon>Astrocoeniina</taxon>
        <taxon>Pocilloporidae</taxon>
        <taxon>Pocillopora</taxon>
    </lineage>
</organism>
<evidence type="ECO:0000256" key="1">
    <source>
        <dbReference type="ARBA" id="ARBA00004141"/>
    </source>
</evidence>
<protein>
    <recommendedName>
        <fullName evidence="9">Peroxisomal membrane protein 2</fullName>
    </recommendedName>
</protein>